<dbReference type="Proteomes" id="UP000523007">
    <property type="component" value="Unassembled WGS sequence"/>
</dbReference>
<dbReference type="InterPro" id="IPR001509">
    <property type="entry name" value="Epimerase_deHydtase"/>
</dbReference>
<gene>
    <name evidence="2" type="ORF">F4561_003900</name>
</gene>
<feature type="domain" description="NAD-dependent epimerase/dehydratase" evidence="1">
    <location>
        <begin position="3"/>
        <end position="216"/>
    </location>
</feature>
<dbReference type="PANTHER" id="PTHR48079:SF6">
    <property type="entry name" value="NAD(P)-BINDING DOMAIN-CONTAINING PROTEIN-RELATED"/>
    <property type="match status" value="1"/>
</dbReference>
<proteinExistence type="predicted"/>
<reference evidence="2 3" key="1">
    <citation type="submission" date="2020-08" db="EMBL/GenBank/DDBJ databases">
        <title>Sequencing the genomes of 1000 actinobacteria strains.</title>
        <authorList>
            <person name="Klenk H.-P."/>
        </authorList>
    </citation>
    <scope>NUCLEOTIDE SEQUENCE [LARGE SCALE GENOMIC DNA]</scope>
    <source>
        <strain evidence="2 3">DSM 102030</strain>
    </source>
</reference>
<evidence type="ECO:0000313" key="3">
    <source>
        <dbReference type="Proteomes" id="UP000523007"/>
    </source>
</evidence>
<comment type="caution">
    <text evidence="2">The sequence shown here is derived from an EMBL/GenBank/DDBJ whole genome shotgun (WGS) entry which is preliminary data.</text>
</comment>
<dbReference type="InterPro" id="IPR036291">
    <property type="entry name" value="NAD(P)-bd_dom_sf"/>
</dbReference>
<dbReference type="InterPro" id="IPR051783">
    <property type="entry name" value="NAD(P)-dependent_oxidoreduct"/>
</dbReference>
<evidence type="ECO:0000313" key="2">
    <source>
        <dbReference type="EMBL" id="MBB4933080.1"/>
    </source>
</evidence>
<dbReference type="PANTHER" id="PTHR48079">
    <property type="entry name" value="PROTEIN YEEZ"/>
    <property type="match status" value="1"/>
</dbReference>
<dbReference type="Gene3D" id="3.40.50.720">
    <property type="entry name" value="NAD(P)-binding Rossmann-like Domain"/>
    <property type="match status" value="1"/>
</dbReference>
<name>A0A7W7RJJ1_9ACTN</name>
<dbReference type="SUPFAM" id="SSF51735">
    <property type="entry name" value="NAD(P)-binding Rossmann-fold domains"/>
    <property type="match status" value="1"/>
</dbReference>
<dbReference type="EMBL" id="JACHJT010000001">
    <property type="protein sequence ID" value="MBB4933080.1"/>
    <property type="molecule type" value="Genomic_DNA"/>
</dbReference>
<organism evidence="2 3">
    <name type="scientific">Lipingzhangella halophila</name>
    <dbReference type="NCBI Taxonomy" id="1783352"/>
    <lineage>
        <taxon>Bacteria</taxon>
        <taxon>Bacillati</taxon>
        <taxon>Actinomycetota</taxon>
        <taxon>Actinomycetes</taxon>
        <taxon>Streptosporangiales</taxon>
        <taxon>Nocardiopsidaceae</taxon>
        <taxon>Lipingzhangella</taxon>
    </lineage>
</organism>
<sequence length="305" mass="32316">MHVFLTGATGYIGGSIAVRLREEGHLVTGLTRSPRTTDALARLGVTPVVGSLDDSDILTRNAREADAVINAADSDHSGAVATFIEALAGSGKPLLHTSGSSVVGDDAQGEGSHRIYTEEDILGPGPWRPAPDKAARVAIDRRVLAAAEREIRPVVVCNSMIYGHGRGLARDSVQIPRLLRQAEASGVVRHVGPGNNVWSNVHIDDVTDLYLRALAGAPAGSFYFAENGEASFAEIAEAMAGTLDAGPAQPWDIDSAIAEWGYEPAVYALASNSRVRGSRARAELGWQPQHASVTAWIRRELTARS</sequence>
<protein>
    <submittedName>
        <fullName evidence="2">Nucleoside-diphosphate-sugar epimerase</fullName>
    </submittedName>
</protein>
<dbReference type="Pfam" id="PF01370">
    <property type="entry name" value="Epimerase"/>
    <property type="match status" value="1"/>
</dbReference>
<keyword evidence="3" id="KW-1185">Reference proteome</keyword>
<accession>A0A7W7RJJ1</accession>
<dbReference type="GO" id="GO:0005737">
    <property type="term" value="C:cytoplasm"/>
    <property type="evidence" value="ECO:0007669"/>
    <property type="project" value="TreeGrafter"/>
</dbReference>
<evidence type="ECO:0000259" key="1">
    <source>
        <dbReference type="Pfam" id="PF01370"/>
    </source>
</evidence>
<dbReference type="RefSeq" id="WP_184580749.1">
    <property type="nucleotide sequence ID" value="NZ_JACHJT010000001.1"/>
</dbReference>
<dbReference type="GO" id="GO:0004029">
    <property type="term" value="F:aldehyde dehydrogenase (NAD+) activity"/>
    <property type="evidence" value="ECO:0007669"/>
    <property type="project" value="TreeGrafter"/>
</dbReference>
<dbReference type="AlphaFoldDB" id="A0A7W7RJJ1"/>